<dbReference type="Proteomes" id="UP001500058">
    <property type="component" value="Unassembled WGS sequence"/>
</dbReference>
<dbReference type="PANTHER" id="PTHR32196:SF32">
    <property type="entry name" value="XYLOSE TRANSPORT SYSTEM PERMEASE PROTEIN XYLH"/>
    <property type="match status" value="1"/>
</dbReference>
<feature type="transmembrane region" description="Helical" evidence="12">
    <location>
        <begin position="165"/>
        <end position="185"/>
    </location>
</feature>
<keyword evidence="2" id="KW-0813">Transport</keyword>
<sequence>MSDTNLSKTPAAATAGGSGVAKDAVPAVDPRLLVREEGLAGYWTDFKRKMRSGELGSVPVVVGLIIIWAIFQSMDSAFLSAENLSNLSVYIVGTGLISVGIVFVLLLGEIDLSVGSVSGLASAVFAVLAVNNGVNEWLAVLAALATGAVIGALHGFFFAKIGVPAFVVTLAGLLAWNGLMLKVLGTTGTINLKRDGLVGTLSNHTFSDISVAYGTAAVAVGVFFVTQFLGARRRTAAGVPARPVSEIIVRTALLAVLAFGAAYMLNQYRGMPLALLIFLVVLVGLDFLLRRTSYGRKVFALGGNTEAARRAGINVEFVRISVFSIAGTMAAFGGLMIASRILAANQGAGTGNLLMEAIAAAVIGGTSLFGGRGNVWSALLGMLVIGSIANGMALLGIAAAIQYMITGAVLLAAVVIDSVSRRTQRSAGRG</sequence>
<evidence type="ECO:0000256" key="5">
    <source>
        <dbReference type="ARBA" id="ARBA00022597"/>
    </source>
</evidence>
<feature type="transmembrane region" description="Helical" evidence="12">
    <location>
        <begin position="137"/>
        <end position="158"/>
    </location>
</feature>
<organism evidence="13 14">
    <name type="scientific">Streptomyces glaucosporus</name>
    <dbReference type="NCBI Taxonomy" id="284044"/>
    <lineage>
        <taxon>Bacteria</taxon>
        <taxon>Bacillati</taxon>
        <taxon>Actinomycetota</taxon>
        <taxon>Actinomycetes</taxon>
        <taxon>Kitasatosporales</taxon>
        <taxon>Streptomycetaceae</taxon>
        <taxon>Streptomyces</taxon>
    </lineage>
</organism>
<evidence type="ECO:0000256" key="10">
    <source>
        <dbReference type="ARBA" id="ARBA00035686"/>
    </source>
</evidence>
<keyword evidence="8 12" id="KW-0472">Membrane</keyword>
<dbReference type="EMBL" id="BAAATJ010000025">
    <property type="protein sequence ID" value="GAA2411147.1"/>
    <property type="molecule type" value="Genomic_DNA"/>
</dbReference>
<reference evidence="14" key="1">
    <citation type="journal article" date="2019" name="Int. J. Syst. Evol. Microbiol.">
        <title>The Global Catalogue of Microorganisms (GCM) 10K type strain sequencing project: providing services to taxonomists for standard genome sequencing and annotation.</title>
        <authorList>
            <consortium name="The Broad Institute Genomics Platform"/>
            <consortium name="The Broad Institute Genome Sequencing Center for Infectious Disease"/>
            <person name="Wu L."/>
            <person name="Ma J."/>
        </authorList>
    </citation>
    <scope>NUCLEOTIDE SEQUENCE [LARGE SCALE GENOMIC DNA]</scope>
    <source>
        <strain evidence="14">JCM 6921</strain>
    </source>
</reference>
<keyword evidence="7 12" id="KW-1133">Transmembrane helix</keyword>
<evidence type="ECO:0000256" key="2">
    <source>
        <dbReference type="ARBA" id="ARBA00022448"/>
    </source>
</evidence>
<gene>
    <name evidence="13" type="ORF">GCM10010420_45030</name>
</gene>
<keyword evidence="5" id="KW-0762">Sugar transport</keyword>
<evidence type="ECO:0000256" key="11">
    <source>
        <dbReference type="SAM" id="MobiDB-lite"/>
    </source>
</evidence>
<feature type="transmembrane region" description="Helical" evidence="12">
    <location>
        <begin position="317"/>
        <end position="338"/>
    </location>
</feature>
<feature type="transmembrane region" description="Helical" evidence="12">
    <location>
        <begin position="55"/>
        <end position="71"/>
    </location>
</feature>
<evidence type="ECO:0000256" key="7">
    <source>
        <dbReference type="ARBA" id="ARBA00022989"/>
    </source>
</evidence>
<evidence type="ECO:0000256" key="1">
    <source>
        <dbReference type="ARBA" id="ARBA00004651"/>
    </source>
</evidence>
<dbReference type="RefSeq" id="WP_425576392.1">
    <property type="nucleotide sequence ID" value="NZ_BAAATJ010000025.1"/>
</dbReference>
<dbReference type="CDD" id="cd06579">
    <property type="entry name" value="TM_PBP1_transp_AraH_like"/>
    <property type="match status" value="1"/>
</dbReference>
<name>A0ABP5VTX0_9ACTN</name>
<feature type="transmembrane region" description="Helical" evidence="12">
    <location>
        <begin position="114"/>
        <end position="131"/>
    </location>
</feature>
<evidence type="ECO:0000256" key="8">
    <source>
        <dbReference type="ARBA" id="ARBA00023136"/>
    </source>
</evidence>
<feature type="transmembrane region" description="Helical" evidence="12">
    <location>
        <begin position="247"/>
        <end position="265"/>
    </location>
</feature>
<dbReference type="PANTHER" id="PTHR32196">
    <property type="entry name" value="ABC TRANSPORTER PERMEASE PROTEIN YPHD-RELATED-RELATED"/>
    <property type="match status" value="1"/>
</dbReference>
<evidence type="ECO:0000256" key="3">
    <source>
        <dbReference type="ARBA" id="ARBA00022475"/>
    </source>
</evidence>
<comment type="caution">
    <text evidence="13">The sequence shown here is derived from an EMBL/GenBank/DDBJ whole genome shotgun (WGS) entry which is preliminary data.</text>
</comment>
<keyword evidence="14" id="KW-1185">Reference proteome</keyword>
<evidence type="ECO:0000256" key="6">
    <source>
        <dbReference type="ARBA" id="ARBA00022692"/>
    </source>
</evidence>
<keyword evidence="4" id="KW-0997">Cell inner membrane</keyword>
<feature type="region of interest" description="Disordered" evidence="11">
    <location>
        <begin position="1"/>
        <end position="22"/>
    </location>
</feature>
<evidence type="ECO:0000256" key="9">
    <source>
        <dbReference type="ARBA" id="ARBA00035611"/>
    </source>
</evidence>
<evidence type="ECO:0000256" key="12">
    <source>
        <dbReference type="SAM" id="Phobius"/>
    </source>
</evidence>
<feature type="transmembrane region" description="Helical" evidence="12">
    <location>
        <begin position="205"/>
        <end position="226"/>
    </location>
</feature>
<accession>A0ABP5VTX0</accession>
<feature type="transmembrane region" description="Helical" evidence="12">
    <location>
        <begin position="376"/>
        <end position="395"/>
    </location>
</feature>
<dbReference type="InterPro" id="IPR001851">
    <property type="entry name" value="ABC_transp_permease"/>
</dbReference>
<comment type="subcellular location">
    <subcellularLocation>
        <location evidence="1">Cell membrane</location>
        <topology evidence="1">Multi-pass membrane protein</topology>
    </subcellularLocation>
</comment>
<dbReference type="Pfam" id="PF02653">
    <property type="entry name" value="BPD_transp_2"/>
    <property type="match status" value="1"/>
</dbReference>
<evidence type="ECO:0000313" key="14">
    <source>
        <dbReference type="Proteomes" id="UP001500058"/>
    </source>
</evidence>
<protein>
    <recommendedName>
        <fullName evidence="10">Xylose transport system permease protein XylH</fullName>
    </recommendedName>
</protein>
<feature type="transmembrane region" description="Helical" evidence="12">
    <location>
        <begin position="87"/>
        <end position="107"/>
    </location>
</feature>
<proteinExistence type="predicted"/>
<keyword evidence="3" id="KW-1003">Cell membrane</keyword>
<feature type="transmembrane region" description="Helical" evidence="12">
    <location>
        <begin position="350"/>
        <end position="369"/>
    </location>
</feature>
<evidence type="ECO:0000256" key="4">
    <source>
        <dbReference type="ARBA" id="ARBA00022519"/>
    </source>
</evidence>
<keyword evidence="6 12" id="KW-0812">Transmembrane</keyword>
<comment type="function">
    <text evidence="9">Part of the binding-protein-dependent transport system for D-xylose. Probably responsible for the translocation of the substrate across the membrane.</text>
</comment>
<evidence type="ECO:0000313" key="13">
    <source>
        <dbReference type="EMBL" id="GAA2411147.1"/>
    </source>
</evidence>
<feature type="transmembrane region" description="Helical" evidence="12">
    <location>
        <begin position="271"/>
        <end position="289"/>
    </location>
</feature>